<dbReference type="PANTHER" id="PTHR10353:SF196">
    <property type="entry name" value="BETA-GLUCOSIDASE"/>
    <property type="match status" value="1"/>
</dbReference>
<sequence length="505" mass="58067">MKAPLLFLLFFFLQVAVNYATPFEIDRASTAGKLSRHRFPKGFVFGTATAAYQVEGMAHGDGRGPSIWDAFVQIPGNVANNATADVSTDQYHKYKIDVNILTKLNFDAYRFSISWSRIFPNGKGKVNWKGVAYYNRLINYLIKKGITPYATLYHWDLPLALEKDYDSFLSSKVVEDFANYAEFCFKTFGDRVKNWMTFNEPRVVASHGYDSGDFPPARCSNCTVGNSGTEPYIVTHNIILSHAAAVQRYREKYQKKQGGRIGIVLEFMWYEPLTHSKADNHAAQRARDFHVGWYMHPLVYGEYPRSIQELVGERLPKFTQEDVKIVKGSIDFLGMNHYTTNYAYDIHPSKPKTNLSYRDDWNVGTSTVKNGVPIGANPFTKRHPIVPWGMRKALMYMKETYGNPTIIVTENGMDDPGSETLREGVYDSTRVRFYKSYLAQVKKAIDEGANVKGYFAWSLLDNFEWTMGYTSRYGIVYVDYNTLKRYPKKSAYWFKTFLKRKKNRV</sequence>
<dbReference type="PRINTS" id="PR00131">
    <property type="entry name" value="GLHYDRLASE1"/>
</dbReference>
<evidence type="ECO:0000256" key="2">
    <source>
        <dbReference type="RuleBase" id="RU003690"/>
    </source>
</evidence>
<accession>A0A6J1CN54</accession>
<evidence type="ECO:0000313" key="4">
    <source>
        <dbReference type="Proteomes" id="UP000504603"/>
    </source>
</evidence>
<gene>
    <name evidence="5" type="primary">LOC111012798</name>
</gene>
<dbReference type="PANTHER" id="PTHR10353">
    <property type="entry name" value="GLYCOSYL HYDROLASE"/>
    <property type="match status" value="1"/>
</dbReference>
<keyword evidence="4" id="KW-1185">Reference proteome</keyword>
<name>A0A6J1CN54_MOMCH</name>
<dbReference type="KEGG" id="mcha:111012798"/>
<dbReference type="InterPro" id="IPR017853">
    <property type="entry name" value="GH"/>
</dbReference>
<proteinExistence type="inferred from homology"/>
<dbReference type="FunFam" id="3.20.20.80:FF:000041">
    <property type="entry name" value="Beta-glucosidase 7"/>
    <property type="match status" value="1"/>
</dbReference>
<dbReference type="Pfam" id="PF00232">
    <property type="entry name" value="Glyco_hydro_1"/>
    <property type="match status" value="1"/>
</dbReference>
<evidence type="ECO:0000313" key="5">
    <source>
        <dbReference type="RefSeq" id="XP_022142756.1"/>
    </source>
</evidence>
<feature type="chain" id="PRO_5026878823" evidence="3">
    <location>
        <begin position="21"/>
        <end position="505"/>
    </location>
</feature>
<dbReference type="Gene3D" id="3.20.20.80">
    <property type="entry name" value="Glycosidases"/>
    <property type="match status" value="1"/>
</dbReference>
<comment type="similarity">
    <text evidence="1 2">Belongs to the glycosyl hydrolase 1 family.</text>
</comment>
<reference evidence="5" key="1">
    <citation type="submission" date="2025-08" db="UniProtKB">
        <authorList>
            <consortium name="RefSeq"/>
        </authorList>
    </citation>
    <scope>IDENTIFICATION</scope>
    <source>
        <strain evidence="5">OHB3-1</strain>
    </source>
</reference>
<dbReference type="SUPFAM" id="SSF51445">
    <property type="entry name" value="(Trans)glycosidases"/>
    <property type="match status" value="1"/>
</dbReference>
<organism evidence="4 5">
    <name type="scientific">Momordica charantia</name>
    <name type="common">Bitter gourd</name>
    <name type="synonym">Balsam pear</name>
    <dbReference type="NCBI Taxonomy" id="3673"/>
    <lineage>
        <taxon>Eukaryota</taxon>
        <taxon>Viridiplantae</taxon>
        <taxon>Streptophyta</taxon>
        <taxon>Embryophyta</taxon>
        <taxon>Tracheophyta</taxon>
        <taxon>Spermatophyta</taxon>
        <taxon>Magnoliopsida</taxon>
        <taxon>eudicotyledons</taxon>
        <taxon>Gunneridae</taxon>
        <taxon>Pentapetalae</taxon>
        <taxon>rosids</taxon>
        <taxon>fabids</taxon>
        <taxon>Cucurbitales</taxon>
        <taxon>Cucurbitaceae</taxon>
        <taxon>Momordiceae</taxon>
        <taxon>Momordica</taxon>
    </lineage>
</organism>
<dbReference type="Proteomes" id="UP000504603">
    <property type="component" value="Unplaced"/>
</dbReference>
<dbReference type="GO" id="GO:0005975">
    <property type="term" value="P:carbohydrate metabolic process"/>
    <property type="evidence" value="ECO:0007669"/>
    <property type="project" value="InterPro"/>
</dbReference>
<dbReference type="InterPro" id="IPR001360">
    <property type="entry name" value="Glyco_hydro_1"/>
</dbReference>
<keyword evidence="3" id="KW-0732">Signal</keyword>
<dbReference type="GO" id="GO:0008422">
    <property type="term" value="F:beta-glucosidase activity"/>
    <property type="evidence" value="ECO:0007669"/>
    <property type="project" value="TreeGrafter"/>
</dbReference>
<feature type="signal peptide" evidence="3">
    <location>
        <begin position="1"/>
        <end position="20"/>
    </location>
</feature>
<dbReference type="GeneID" id="111012798"/>
<evidence type="ECO:0000256" key="3">
    <source>
        <dbReference type="SAM" id="SignalP"/>
    </source>
</evidence>
<dbReference type="RefSeq" id="XP_022142756.1">
    <property type="nucleotide sequence ID" value="XM_022287064.1"/>
</dbReference>
<dbReference type="OrthoDB" id="65569at2759"/>
<protein>
    <submittedName>
        <fullName evidence="5">Beta-glucosidase 44-like</fullName>
    </submittedName>
</protein>
<evidence type="ECO:0000256" key="1">
    <source>
        <dbReference type="ARBA" id="ARBA00010838"/>
    </source>
</evidence>
<dbReference type="AlphaFoldDB" id="A0A6J1CN54"/>